<dbReference type="EMBL" id="JAHRIQ010065669">
    <property type="protein sequence ID" value="MEQ2242543.1"/>
    <property type="molecule type" value="Genomic_DNA"/>
</dbReference>
<comment type="caution">
    <text evidence="1">The sequence shown here is derived from an EMBL/GenBank/DDBJ whole genome shotgun (WGS) entry which is preliminary data.</text>
</comment>
<proteinExistence type="predicted"/>
<gene>
    <name evidence="1" type="ORF">ILYODFUR_036854</name>
</gene>
<evidence type="ECO:0000313" key="2">
    <source>
        <dbReference type="Proteomes" id="UP001482620"/>
    </source>
</evidence>
<dbReference type="Proteomes" id="UP001482620">
    <property type="component" value="Unassembled WGS sequence"/>
</dbReference>
<feature type="non-terminal residue" evidence="1">
    <location>
        <position position="1"/>
    </location>
</feature>
<organism evidence="1 2">
    <name type="scientific">Ilyodon furcidens</name>
    <name type="common">goldbreast splitfin</name>
    <dbReference type="NCBI Taxonomy" id="33524"/>
    <lineage>
        <taxon>Eukaryota</taxon>
        <taxon>Metazoa</taxon>
        <taxon>Chordata</taxon>
        <taxon>Craniata</taxon>
        <taxon>Vertebrata</taxon>
        <taxon>Euteleostomi</taxon>
        <taxon>Actinopterygii</taxon>
        <taxon>Neopterygii</taxon>
        <taxon>Teleostei</taxon>
        <taxon>Neoteleostei</taxon>
        <taxon>Acanthomorphata</taxon>
        <taxon>Ovalentaria</taxon>
        <taxon>Atherinomorphae</taxon>
        <taxon>Cyprinodontiformes</taxon>
        <taxon>Goodeidae</taxon>
        <taxon>Ilyodon</taxon>
    </lineage>
</organism>
<evidence type="ECO:0000313" key="1">
    <source>
        <dbReference type="EMBL" id="MEQ2242543.1"/>
    </source>
</evidence>
<accession>A0ABV0UFG0</accession>
<keyword evidence="2" id="KW-1185">Reference proteome</keyword>
<reference evidence="1 2" key="1">
    <citation type="submission" date="2021-06" db="EMBL/GenBank/DDBJ databases">
        <authorList>
            <person name="Palmer J.M."/>
        </authorList>
    </citation>
    <scope>NUCLEOTIDE SEQUENCE [LARGE SCALE GENOMIC DNA]</scope>
    <source>
        <strain evidence="2">if_2019</strain>
        <tissue evidence="1">Muscle</tissue>
    </source>
</reference>
<name>A0ABV0UFG0_9TELE</name>
<protein>
    <submittedName>
        <fullName evidence="1">Uncharacterized protein</fullName>
    </submittedName>
</protein>
<sequence>QENTKHGFLSETLQLRFSWSLKALLRGVYLNVDSNKAMEVEDMTVKQHFLADHLLHWMN</sequence>